<dbReference type="RefSeq" id="WP_223019950.1">
    <property type="nucleotide sequence ID" value="NZ_CP078143.1"/>
</dbReference>
<name>A0ABW0T4X8_9HYPH</name>
<evidence type="ECO:0000313" key="1">
    <source>
        <dbReference type="EMBL" id="MFC5584238.1"/>
    </source>
</evidence>
<keyword evidence="2" id="KW-1185">Reference proteome</keyword>
<organism evidence="1 2">
    <name type="scientific">Nitratireductor kimnyeongensis</name>
    <dbReference type="NCBI Taxonomy" id="430679"/>
    <lineage>
        <taxon>Bacteria</taxon>
        <taxon>Pseudomonadati</taxon>
        <taxon>Pseudomonadota</taxon>
        <taxon>Alphaproteobacteria</taxon>
        <taxon>Hyphomicrobiales</taxon>
        <taxon>Phyllobacteriaceae</taxon>
        <taxon>Nitratireductor</taxon>
    </lineage>
</organism>
<gene>
    <name evidence="1" type="ORF">ACFPOD_03875</name>
</gene>
<proteinExistence type="predicted"/>
<dbReference type="EMBL" id="JBHSNB010000001">
    <property type="protein sequence ID" value="MFC5584238.1"/>
    <property type="molecule type" value="Genomic_DNA"/>
</dbReference>
<evidence type="ECO:0000313" key="2">
    <source>
        <dbReference type="Proteomes" id="UP001596107"/>
    </source>
</evidence>
<dbReference type="Proteomes" id="UP001596107">
    <property type="component" value="Unassembled WGS sequence"/>
</dbReference>
<comment type="caution">
    <text evidence="1">The sequence shown here is derived from an EMBL/GenBank/DDBJ whole genome shotgun (WGS) entry which is preliminary data.</text>
</comment>
<sequence>MEGIASKGGADRNALELVEEEIGYIFFVAVDFACRQGNEFCSRCGSALPRMIETSLSYQADIRFLGTPCRKFLESFWGIGRAEIVGLDQRLFSEILCVCGGRHAAWWGIFVAR</sequence>
<protein>
    <submittedName>
        <fullName evidence="1">Uncharacterized protein</fullName>
    </submittedName>
</protein>
<reference evidence="2" key="1">
    <citation type="journal article" date="2019" name="Int. J. Syst. Evol. Microbiol.">
        <title>The Global Catalogue of Microorganisms (GCM) 10K type strain sequencing project: providing services to taxonomists for standard genome sequencing and annotation.</title>
        <authorList>
            <consortium name="The Broad Institute Genomics Platform"/>
            <consortium name="The Broad Institute Genome Sequencing Center for Infectious Disease"/>
            <person name="Wu L."/>
            <person name="Ma J."/>
        </authorList>
    </citation>
    <scope>NUCLEOTIDE SEQUENCE [LARGE SCALE GENOMIC DNA]</scope>
    <source>
        <strain evidence="2">JCM 3366</strain>
    </source>
</reference>
<accession>A0ABW0T4X8</accession>